<sequence length="250" mass="26894">MIRLIIADDDIFIRESLHIMLGMDPEIEVVGSAGNGEEALQLLEQGIAADLVLMDIRMPVCDGVEGTRQIKSRFPHVRVLVLTTFDDDEFIAEAIRGGASGYLLKNIPPDRIIKGIKTVHEGSMLIHPDIAAKLAGLLAPPASQKARMAAQAPHAAAAGAVPAVQAVSAPASEASEARHAADARARLAEYGLTPSECQVVGLIAEGLSNREIAGRLYLSEGTVKNYVTEILSKLSLRDRTQIAIFYLRRR</sequence>
<dbReference type="Pfam" id="PF00196">
    <property type="entry name" value="GerE"/>
    <property type="match status" value="1"/>
</dbReference>
<keyword evidence="3" id="KW-0238">DNA-binding</keyword>
<evidence type="ECO:0000313" key="9">
    <source>
        <dbReference type="Proteomes" id="UP000316968"/>
    </source>
</evidence>
<dbReference type="InterPro" id="IPR011006">
    <property type="entry name" value="CheY-like_superfamily"/>
</dbReference>
<keyword evidence="4" id="KW-0804">Transcription</keyword>
<dbReference type="Pfam" id="PF00072">
    <property type="entry name" value="Response_reg"/>
    <property type="match status" value="1"/>
</dbReference>
<evidence type="ECO:0000256" key="3">
    <source>
        <dbReference type="ARBA" id="ARBA00023125"/>
    </source>
</evidence>
<dbReference type="Proteomes" id="UP000316968">
    <property type="component" value="Chromosome"/>
</dbReference>
<evidence type="ECO:0000259" key="7">
    <source>
        <dbReference type="PROSITE" id="PS50110"/>
    </source>
</evidence>
<evidence type="ECO:0000313" key="8">
    <source>
        <dbReference type="EMBL" id="QDH20806.1"/>
    </source>
</evidence>
<dbReference type="SMART" id="SM00448">
    <property type="entry name" value="REC"/>
    <property type="match status" value="1"/>
</dbReference>
<evidence type="ECO:0000256" key="4">
    <source>
        <dbReference type="ARBA" id="ARBA00023163"/>
    </source>
</evidence>
<evidence type="ECO:0000259" key="6">
    <source>
        <dbReference type="PROSITE" id="PS50043"/>
    </source>
</evidence>
<dbReference type="SMART" id="SM00421">
    <property type="entry name" value="HTH_LUXR"/>
    <property type="match status" value="1"/>
</dbReference>
<keyword evidence="2" id="KW-0805">Transcription regulation</keyword>
<dbReference type="PRINTS" id="PR00038">
    <property type="entry name" value="HTHLUXR"/>
</dbReference>
<organism evidence="8 9">
    <name type="scientific">Saccharibacillus brassicae</name>
    <dbReference type="NCBI Taxonomy" id="2583377"/>
    <lineage>
        <taxon>Bacteria</taxon>
        <taxon>Bacillati</taxon>
        <taxon>Bacillota</taxon>
        <taxon>Bacilli</taxon>
        <taxon>Bacillales</taxon>
        <taxon>Paenibacillaceae</taxon>
        <taxon>Saccharibacillus</taxon>
    </lineage>
</organism>
<accession>A0A4Y6UWL0</accession>
<dbReference type="InterPro" id="IPR058245">
    <property type="entry name" value="NreC/VraR/RcsB-like_REC"/>
</dbReference>
<dbReference type="SUPFAM" id="SSF52172">
    <property type="entry name" value="CheY-like"/>
    <property type="match status" value="1"/>
</dbReference>
<evidence type="ECO:0000256" key="5">
    <source>
        <dbReference type="PROSITE-ProRule" id="PRU00169"/>
    </source>
</evidence>
<feature type="domain" description="Response regulatory" evidence="7">
    <location>
        <begin position="3"/>
        <end position="120"/>
    </location>
</feature>
<dbReference type="CDD" id="cd06170">
    <property type="entry name" value="LuxR_C_like"/>
    <property type="match status" value="1"/>
</dbReference>
<dbReference type="SUPFAM" id="SSF46894">
    <property type="entry name" value="C-terminal effector domain of the bipartite response regulators"/>
    <property type="match status" value="1"/>
</dbReference>
<dbReference type="GO" id="GO:0000160">
    <property type="term" value="P:phosphorelay signal transduction system"/>
    <property type="evidence" value="ECO:0007669"/>
    <property type="project" value="InterPro"/>
</dbReference>
<dbReference type="PROSITE" id="PS50110">
    <property type="entry name" value="RESPONSE_REGULATORY"/>
    <property type="match status" value="1"/>
</dbReference>
<keyword evidence="1 5" id="KW-0597">Phosphoprotein</keyword>
<evidence type="ECO:0000256" key="2">
    <source>
        <dbReference type="ARBA" id="ARBA00023015"/>
    </source>
</evidence>
<feature type="modified residue" description="4-aspartylphosphate" evidence="5">
    <location>
        <position position="55"/>
    </location>
</feature>
<dbReference type="PANTHER" id="PTHR43214">
    <property type="entry name" value="TWO-COMPONENT RESPONSE REGULATOR"/>
    <property type="match status" value="1"/>
</dbReference>
<dbReference type="InterPro" id="IPR001789">
    <property type="entry name" value="Sig_transdc_resp-reg_receiver"/>
</dbReference>
<dbReference type="Gene3D" id="3.40.50.2300">
    <property type="match status" value="1"/>
</dbReference>
<dbReference type="InterPro" id="IPR039420">
    <property type="entry name" value="WalR-like"/>
</dbReference>
<keyword evidence="9" id="KW-1185">Reference proteome</keyword>
<reference evidence="8 9" key="1">
    <citation type="submission" date="2019-06" db="EMBL/GenBank/DDBJ databases">
        <title>Saccharibacillus brassicae sp. nov., an endophytic bacterium isolated from Chinese cabbage seeds (Brassica pekinensis).</title>
        <authorList>
            <person name="Jiang L."/>
            <person name="Lee J."/>
            <person name="Kim S.W."/>
        </authorList>
    </citation>
    <scope>NUCLEOTIDE SEQUENCE [LARGE SCALE GENOMIC DNA]</scope>
    <source>
        <strain evidence="9">KCTC 43072 / ATSA2</strain>
    </source>
</reference>
<dbReference type="KEGG" id="saca:FFV09_08085"/>
<dbReference type="PROSITE" id="PS50043">
    <property type="entry name" value="HTH_LUXR_2"/>
    <property type="match status" value="1"/>
</dbReference>
<name>A0A4Y6UWL0_SACBS</name>
<dbReference type="OrthoDB" id="9780153at2"/>
<dbReference type="EMBL" id="CP041217">
    <property type="protein sequence ID" value="QDH20806.1"/>
    <property type="molecule type" value="Genomic_DNA"/>
</dbReference>
<gene>
    <name evidence="8" type="ORF">FFV09_08085</name>
</gene>
<dbReference type="RefSeq" id="WP_141447355.1">
    <property type="nucleotide sequence ID" value="NZ_CP041217.1"/>
</dbReference>
<dbReference type="AlphaFoldDB" id="A0A4Y6UWL0"/>
<evidence type="ECO:0000256" key="1">
    <source>
        <dbReference type="ARBA" id="ARBA00022553"/>
    </source>
</evidence>
<dbReference type="GO" id="GO:0003677">
    <property type="term" value="F:DNA binding"/>
    <property type="evidence" value="ECO:0007669"/>
    <property type="project" value="UniProtKB-KW"/>
</dbReference>
<dbReference type="InterPro" id="IPR016032">
    <property type="entry name" value="Sig_transdc_resp-reg_C-effctor"/>
</dbReference>
<proteinExistence type="predicted"/>
<dbReference type="InterPro" id="IPR000792">
    <property type="entry name" value="Tscrpt_reg_LuxR_C"/>
</dbReference>
<dbReference type="GO" id="GO:0006355">
    <property type="term" value="P:regulation of DNA-templated transcription"/>
    <property type="evidence" value="ECO:0007669"/>
    <property type="project" value="InterPro"/>
</dbReference>
<dbReference type="CDD" id="cd17535">
    <property type="entry name" value="REC_NarL-like"/>
    <property type="match status" value="1"/>
</dbReference>
<dbReference type="PANTHER" id="PTHR43214:SF40">
    <property type="entry name" value="TRANSCRIPTIONAL REGULATORY PROTEIN LNRK"/>
    <property type="match status" value="1"/>
</dbReference>
<protein>
    <submittedName>
        <fullName evidence="8">Response regulator transcription factor</fullName>
    </submittedName>
</protein>
<feature type="domain" description="HTH luxR-type" evidence="6">
    <location>
        <begin position="183"/>
        <end position="250"/>
    </location>
</feature>